<feature type="compositionally biased region" description="Low complexity" evidence="1">
    <location>
        <begin position="57"/>
        <end position="66"/>
    </location>
</feature>
<dbReference type="Proteomes" id="UP000789572">
    <property type="component" value="Unassembled WGS sequence"/>
</dbReference>
<dbReference type="OrthoDB" id="10376186at2759"/>
<accession>A0A9N8ZXT0</accession>
<keyword evidence="3" id="KW-1185">Reference proteome</keyword>
<gene>
    <name evidence="2" type="ORF">POCULU_LOCUS3063</name>
</gene>
<dbReference type="EMBL" id="CAJVPJ010000317">
    <property type="protein sequence ID" value="CAG8510859.1"/>
    <property type="molecule type" value="Genomic_DNA"/>
</dbReference>
<protein>
    <submittedName>
        <fullName evidence="2">1484_t:CDS:1</fullName>
    </submittedName>
</protein>
<feature type="region of interest" description="Disordered" evidence="1">
    <location>
        <begin position="57"/>
        <end position="117"/>
    </location>
</feature>
<proteinExistence type="predicted"/>
<evidence type="ECO:0000256" key="1">
    <source>
        <dbReference type="SAM" id="MobiDB-lite"/>
    </source>
</evidence>
<comment type="caution">
    <text evidence="2">The sequence shown here is derived from an EMBL/GenBank/DDBJ whole genome shotgun (WGS) entry which is preliminary data.</text>
</comment>
<evidence type="ECO:0000313" key="2">
    <source>
        <dbReference type="EMBL" id="CAG8510859.1"/>
    </source>
</evidence>
<organism evidence="2 3">
    <name type="scientific">Paraglomus occultum</name>
    <dbReference type="NCBI Taxonomy" id="144539"/>
    <lineage>
        <taxon>Eukaryota</taxon>
        <taxon>Fungi</taxon>
        <taxon>Fungi incertae sedis</taxon>
        <taxon>Mucoromycota</taxon>
        <taxon>Glomeromycotina</taxon>
        <taxon>Glomeromycetes</taxon>
        <taxon>Paraglomerales</taxon>
        <taxon>Paraglomeraceae</taxon>
        <taxon>Paraglomus</taxon>
    </lineage>
</organism>
<feature type="compositionally biased region" description="Basic and acidic residues" evidence="1">
    <location>
        <begin position="98"/>
        <end position="117"/>
    </location>
</feature>
<dbReference type="AlphaFoldDB" id="A0A9N8ZXT0"/>
<reference evidence="2" key="1">
    <citation type="submission" date="2021-06" db="EMBL/GenBank/DDBJ databases">
        <authorList>
            <person name="Kallberg Y."/>
            <person name="Tangrot J."/>
            <person name="Rosling A."/>
        </authorList>
    </citation>
    <scope>NUCLEOTIDE SEQUENCE</scope>
    <source>
        <strain evidence="2">IA702</strain>
    </source>
</reference>
<evidence type="ECO:0000313" key="3">
    <source>
        <dbReference type="Proteomes" id="UP000789572"/>
    </source>
</evidence>
<name>A0A9N8ZXT0_9GLOM</name>
<sequence>MSDPWPVHSVNSSAETVDLFATTPIHENNQAVAATFGYRDDSDSDSDRPRMYHILSSSSASDVSISAEEMEELTPNNDNSANDDLHENDLSVDAQNSGDEHEPMETDNGRRTTDGIL</sequence>